<dbReference type="AlphaFoldDB" id="D5AAC2"/>
<accession>D5AAC2</accession>
<protein>
    <submittedName>
        <fullName evidence="1">Uncharacterized protein</fullName>
    </submittedName>
</protein>
<sequence length="95" mass="11092">MTHIKGIFDGHFFTEIYFLLGINRCNILINQRILLDSFIKKFLLWVPYIWLCLSFKNKSIVSHQCLQHSHSKIKNGAFSILVCNTIEMSKKFSAV</sequence>
<evidence type="ECO:0000313" key="1">
    <source>
        <dbReference type="EMBL" id="ADE76491.1"/>
    </source>
</evidence>
<name>D5AAC2_PICSI</name>
<dbReference type="EMBL" id="BT123153">
    <property type="protein sequence ID" value="ADE76491.1"/>
    <property type="molecule type" value="mRNA"/>
</dbReference>
<organism evidence="1">
    <name type="scientific">Picea sitchensis</name>
    <name type="common">Sitka spruce</name>
    <name type="synonym">Pinus sitchensis</name>
    <dbReference type="NCBI Taxonomy" id="3332"/>
    <lineage>
        <taxon>Eukaryota</taxon>
        <taxon>Viridiplantae</taxon>
        <taxon>Streptophyta</taxon>
        <taxon>Embryophyta</taxon>
        <taxon>Tracheophyta</taxon>
        <taxon>Spermatophyta</taxon>
        <taxon>Pinopsida</taxon>
        <taxon>Pinidae</taxon>
        <taxon>Conifers I</taxon>
        <taxon>Pinales</taxon>
        <taxon>Pinaceae</taxon>
        <taxon>Picea</taxon>
    </lineage>
</organism>
<proteinExistence type="evidence at transcript level"/>
<reference evidence="1" key="1">
    <citation type="submission" date="2010-04" db="EMBL/GenBank/DDBJ databases">
        <authorList>
            <person name="Reid K.E."/>
            <person name="Liao N."/>
            <person name="Chan S."/>
            <person name="Docking R."/>
            <person name="Taylor G."/>
            <person name="Moore R."/>
            <person name="Mayo M."/>
            <person name="Munro S."/>
            <person name="King J."/>
            <person name="Yanchuk A."/>
            <person name="Holt R."/>
            <person name="Jones S."/>
            <person name="Marra M."/>
            <person name="Ritland C.E."/>
            <person name="Ritland K."/>
            <person name="Bohlmann J."/>
        </authorList>
    </citation>
    <scope>NUCLEOTIDE SEQUENCE</scope>
    <source>
        <tissue evidence="1">Bud</tissue>
    </source>
</reference>